<gene>
    <name evidence="1" type="ORF">J7I42_16255</name>
</gene>
<protein>
    <recommendedName>
        <fullName evidence="3">Aromatic hydrocarbon degradation protein</fullName>
    </recommendedName>
</protein>
<dbReference type="EMBL" id="JAGHKO010000004">
    <property type="protein sequence ID" value="MBO9201837.1"/>
    <property type="molecule type" value="Genomic_DNA"/>
</dbReference>
<reference evidence="1 2" key="1">
    <citation type="submission" date="2021-03" db="EMBL/GenBank/DDBJ databases">
        <title>Assistant Professor.</title>
        <authorList>
            <person name="Huq M.A."/>
        </authorList>
    </citation>
    <scope>NUCLEOTIDE SEQUENCE [LARGE SCALE GENOMIC DNA]</scope>
    <source>
        <strain evidence="1 2">MAH-29</strain>
    </source>
</reference>
<dbReference type="Gene3D" id="2.40.160.60">
    <property type="entry name" value="Outer membrane protein transport protein (OMPP1/FadL/TodX)"/>
    <property type="match status" value="1"/>
</dbReference>
<keyword evidence="2" id="KW-1185">Reference proteome</keyword>
<evidence type="ECO:0000313" key="2">
    <source>
        <dbReference type="Proteomes" id="UP000677244"/>
    </source>
</evidence>
<sequence>MKYTLSIAILTLIGTQAFSQVPEDVIRLNWNPVSGTARSQAIGGAIGSLGGEITNNFVNPAGLGFYKLSEIVLTPGFTLGHTESNYRGSDARSNNINRFNVSTTGFVSANSDPGMNWVSKAFSIAINRSANFNNTIYYKGNNDHSSYSEQFAEEFSRSGVPFSDVRYSPYLSLGTKEAIYTYLIDTATTQNGLEVVGRPEYLNSVNQQNQIDTKGGIIEIAISYAANLRDKFYIGGSIGIPILSYERTSTFLESDPNKDVTNNFGYSRFEEKSSINGVGFNAKFGVIFKPEQQTRIGISFNTPTVYGLKERYTAKMVTDLENLFAPNYPGVDSIDQSYYGQDPEYKYDMSSPWKFLLSGSHVFNAVEDVTQQRGFISADIEYVTYGSSKFSPADQGDDQSYYDDVNKVVKGMYKGAFNFRVGGEMKFNTFMTRLGFAHYGNPYENSPVSSGKTLLSGGVGYRNSGIFLDLTYVYTLTHDAHFPYLLPAPKSNVYADYKSKIGQILVTIGFKL</sequence>
<name>A0ABS3YWE8_9BACT</name>
<organism evidence="1 2">
    <name type="scientific">Niastella soli</name>
    <dbReference type="NCBI Taxonomy" id="2821487"/>
    <lineage>
        <taxon>Bacteria</taxon>
        <taxon>Pseudomonadati</taxon>
        <taxon>Bacteroidota</taxon>
        <taxon>Chitinophagia</taxon>
        <taxon>Chitinophagales</taxon>
        <taxon>Chitinophagaceae</taxon>
        <taxon>Niastella</taxon>
    </lineage>
</organism>
<evidence type="ECO:0008006" key="3">
    <source>
        <dbReference type="Google" id="ProtNLM"/>
    </source>
</evidence>
<comment type="caution">
    <text evidence="1">The sequence shown here is derived from an EMBL/GenBank/DDBJ whole genome shotgun (WGS) entry which is preliminary data.</text>
</comment>
<evidence type="ECO:0000313" key="1">
    <source>
        <dbReference type="EMBL" id="MBO9201837.1"/>
    </source>
</evidence>
<dbReference type="Proteomes" id="UP000677244">
    <property type="component" value="Unassembled WGS sequence"/>
</dbReference>
<dbReference type="SUPFAM" id="SSF56935">
    <property type="entry name" value="Porins"/>
    <property type="match status" value="1"/>
</dbReference>
<accession>A0ABS3YWE8</accession>
<proteinExistence type="predicted"/>
<dbReference type="RefSeq" id="WP_209139894.1">
    <property type="nucleotide sequence ID" value="NZ_JAGHKO010000004.1"/>
</dbReference>